<dbReference type="RefSeq" id="WP_113962234.1">
    <property type="nucleotide sequence ID" value="NZ_QNRR01000020.1"/>
</dbReference>
<dbReference type="InterPro" id="IPR045584">
    <property type="entry name" value="Pilin-like"/>
</dbReference>
<feature type="region of interest" description="Disordered" evidence="1">
    <location>
        <begin position="115"/>
        <end position="149"/>
    </location>
</feature>
<keyword evidence="2" id="KW-1133">Transmembrane helix</keyword>
<evidence type="ECO:0000313" key="4">
    <source>
        <dbReference type="Proteomes" id="UP000253426"/>
    </source>
</evidence>
<gene>
    <name evidence="3" type="ORF">DES53_12057</name>
</gene>
<protein>
    <submittedName>
        <fullName evidence="3">Prepilin-type N-terminal cleavage/methylation domain-containing protein</fullName>
    </submittedName>
</protein>
<keyword evidence="4" id="KW-1185">Reference proteome</keyword>
<feature type="compositionally biased region" description="Polar residues" evidence="1">
    <location>
        <begin position="120"/>
        <end position="142"/>
    </location>
</feature>
<dbReference type="AlphaFoldDB" id="A0A366H1P4"/>
<evidence type="ECO:0000256" key="1">
    <source>
        <dbReference type="SAM" id="MobiDB-lite"/>
    </source>
</evidence>
<dbReference type="Proteomes" id="UP000253426">
    <property type="component" value="Unassembled WGS sequence"/>
</dbReference>
<comment type="caution">
    <text evidence="3">The sequence shown here is derived from an EMBL/GenBank/DDBJ whole genome shotgun (WGS) entry which is preliminary data.</text>
</comment>
<proteinExistence type="predicted"/>
<dbReference type="InterPro" id="IPR012902">
    <property type="entry name" value="N_methyl_site"/>
</dbReference>
<sequence length="226" mass="24646">MNVRSPRPPLPPEFRTAAFTLIELVLVLAILAIILGAAVPSVSGLMQDAEARKPLEDLARLAKQTRLRAMEEKRPYQIAFTGTGYTATRYLSPYLQAAQIDEFIQRTELEAEQKMEAGLTQESGETTESVVAAESSTGGPQQSAPPAAAFKEWTEKHTLPEGMTCSIQYWYEPQATPIEGTEVKLWVFQPTGMVAPLTVTMTTSSGASYSAKFNALTADIVKETSN</sequence>
<dbReference type="NCBIfam" id="TIGR02532">
    <property type="entry name" value="IV_pilin_GFxxxE"/>
    <property type="match status" value="1"/>
</dbReference>
<feature type="transmembrane region" description="Helical" evidence="2">
    <location>
        <begin position="20"/>
        <end position="45"/>
    </location>
</feature>
<evidence type="ECO:0000256" key="2">
    <source>
        <dbReference type="SAM" id="Phobius"/>
    </source>
</evidence>
<dbReference type="SUPFAM" id="SSF54523">
    <property type="entry name" value="Pili subunits"/>
    <property type="match status" value="1"/>
</dbReference>
<name>A0A366H1P4_9BACT</name>
<dbReference type="Gene3D" id="3.30.700.10">
    <property type="entry name" value="Glycoprotein, Type 4 Pilin"/>
    <property type="match status" value="1"/>
</dbReference>
<evidence type="ECO:0000313" key="3">
    <source>
        <dbReference type="EMBL" id="RBP35688.1"/>
    </source>
</evidence>
<dbReference type="OrthoDB" id="192202at2"/>
<dbReference type="Pfam" id="PF07963">
    <property type="entry name" value="N_methyl"/>
    <property type="match status" value="1"/>
</dbReference>
<keyword evidence="2" id="KW-0472">Membrane</keyword>
<reference evidence="3 4" key="1">
    <citation type="submission" date="2018-06" db="EMBL/GenBank/DDBJ databases">
        <title>Genomic Encyclopedia of Type Strains, Phase IV (KMG-IV): sequencing the most valuable type-strain genomes for metagenomic binning, comparative biology and taxonomic classification.</title>
        <authorList>
            <person name="Goeker M."/>
        </authorList>
    </citation>
    <scope>NUCLEOTIDE SEQUENCE [LARGE SCALE GENOMIC DNA]</scope>
    <source>
        <strain evidence="3 4">DSM 25532</strain>
    </source>
</reference>
<organism evidence="3 4">
    <name type="scientific">Roseimicrobium gellanilyticum</name>
    <dbReference type="NCBI Taxonomy" id="748857"/>
    <lineage>
        <taxon>Bacteria</taxon>
        <taxon>Pseudomonadati</taxon>
        <taxon>Verrucomicrobiota</taxon>
        <taxon>Verrucomicrobiia</taxon>
        <taxon>Verrucomicrobiales</taxon>
        <taxon>Verrucomicrobiaceae</taxon>
        <taxon>Roseimicrobium</taxon>
    </lineage>
</organism>
<accession>A0A366H1P4</accession>
<dbReference type="EMBL" id="QNRR01000020">
    <property type="protein sequence ID" value="RBP35688.1"/>
    <property type="molecule type" value="Genomic_DNA"/>
</dbReference>
<keyword evidence="2" id="KW-0812">Transmembrane</keyword>